<dbReference type="GO" id="GO:0005634">
    <property type="term" value="C:nucleus"/>
    <property type="evidence" value="ECO:0007669"/>
    <property type="project" value="TreeGrafter"/>
</dbReference>
<keyword evidence="3" id="KW-1185">Reference proteome</keyword>
<dbReference type="GO" id="GO:0031461">
    <property type="term" value="C:cullin-RING ubiquitin ligase complex"/>
    <property type="evidence" value="ECO:0007669"/>
    <property type="project" value="TreeGrafter"/>
</dbReference>
<feature type="region of interest" description="Disordered" evidence="1">
    <location>
        <begin position="301"/>
        <end position="328"/>
    </location>
</feature>
<accession>A0A5B8MJ93</accession>
<dbReference type="GO" id="GO:0016567">
    <property type="term" value="P:protein ubiquitination"/>
    <property type="evidence" value="ECO:0007669"/>
    <property type="project" value="TreeGrafter"/>
</dbReference>
<evidence type="ECO:0000256" key="1">
    <source>
        <dbReference type="SAM" id="MobiDB-lite"/>
    </source>
</evidence>
<dbReference type="OrthoDB" id="18339at2759"/>
<protein>
    <submittedName>
        <fullName evidence="2">Light-mediated development protein Det1</fullName>
    </submittedName>
</protein>
<dbReference type="EMBL" id="CP031035">
    <property type="protein sequence ID" value="QDZ19412.1"/>
    <property type="molecule type" value="Genomic_DNA"/>
</dbReference>
<dbReference type="Pfam" id="PF09737">
    <property type="entry name" value="Det1"/>
    <property type="match status" value="1"/>
</dbReference>
<dbReference type="Proteomes" id="UP000316726">
    <property type="component" value="Chromosome 2"/>
</dbReference>
<feature type="region of interest" description="Disordered" evidence="1">
    <location>
        <begin position="1"/>
        <end position="50"/>
    </location>
</feature>
<feature type="compositionally biased region" description="Gly residues" evidence="1">
    <location>
        <begin position="304"/>
        <end position="320"/>
    </location>
</feature>
<dbReference type="GO" id="GO:0031625">
    <property type="term" value="F:ubiquitin protein ligase binding"/>
    <property type="evidence" value="ECO:0007669"/>
    <property type="project" value="TreeGrafter"/>
</dbReference>
<reference evidence="2 3" key="1">
    <citation type="submission" date="2018-07" db="EMBL/GenBank/DDBJ databases">
        <title>The complete nuclear genome of the prasinophyte Chloropicon primus (CCMP1205).</title>
        <authorList>
            <person name="Pombert J.-F."/>
            <person name="Otis C."/>
            <person name="Turmel M."/>
            <person name="Lemieux C."/>
        </authorList>
    </citation>
    <scope>NUCLEOTIDE SEQUENCE [LARGE SCALE GENOMIC DNA]</scope>
    <source>
        <strain evidence="2 3">CCMP1205</strain>
    </source>
</reference>
<dbReference type="STRING" id="1764295.A0A5B8MJ93"/>
<evidence type="ECO:0000313" key="3">
    <source>
        <dbReference type="Proteomes" id="UP000316726"/>
    </source>
</evidence>
<dbReference type="PANTHER" id="PTHR13374">
    <property type="entry name" value="DET1 HOMOLOG DE-ETIOLATED-1 HOMOLOG"/>
    <property type="match status" value="1"/>
</dbReference>
<dbReference type="GO" id="GO:1990756">
    <property type="term" value="F:ubiquitin-like ligase-substrate adaptor activity"/>
    <property type="evidence" value="ECO:0007669"/>
    <property type="project" value="TreeGrafter"/>
</dbReference>
<name>A0A5B8MJ93_9CHLO</name>
<sequence length="590" mass="66554">MRERKRATGEGEEPGTSRRRVCEEAGRNGGCSASTSGKQGSGSSSNNNSQERFWEFNQGGKDATLQERWVGGSGILRKIARREFVSAPPSSSINSIRKMCMDIYPCKSCIASTVPEFHIRAFTPDGQFLVCFSLDLRRVLVYRYCRKDRGSSLSASESVDTFLRKVFELNVCQEGEQLCKTFSVTVKQGRYFILASSTTSNLLSSVAERAPTFERVTLHVIDLENGVKSDEKVFKKDFIWLTQNNGISVHDNTLAVLSVKKQTIHFFHINALGKLVKIRSVGEFIYEDDELALLEGSESETAAAGGGSGAEEGGVRGRGSGAPDAKPYTGIQQRLLGYLVTRALKAGSTPGQNEILKDFFFHFKEYHGLIMWKMQMLDSEHLLIKFDKSPFSGSIDSQAVHARYSGVFNVQSGVFVCFFLNRNEELAYLYQNFTDFFRPAQHDHLWSRFVSSYSNDQFLRAQIVKQRDRYNKIYGSESELSKQLASFLPLSPQMTNSSPYLDARLFQFDDRFVSPYNCPRPIAEHAIKFLTRKYGNCVFKILPLTEDSDAEDEGVEGYATFCFHPTLPFVISSMYSNQLVGPRVMKFYYR</sequence>
<feature type="compositionally biased region" description="Low complexity" evidence="1">
    <location>
        <begin position="32"/>
        <end position="49"/>
    </location>
</feature>
<proteinExistence type="predicted"/>
<dbReference type="InterPro" id="IPR019138">
    <property type="entry name" value="De-etiolated_protein_1_Det1"/>
</dbReference>
<dbReference type="GO" id="GO:0032436">
    <property type="term" value="P:positive regulation of proteasomal ubiquitin-dependent protein catabolic process"/>
    <property type="evidence" value="ECO:0007669"/>
    <property type="project" value="TreeGrafter"/>
</dbReference>
<dbReference type="PANTHER" id="PTHR13374:SF3">
    <property type="entry name" value="DET1 HOMOLOG"/>
    <property type="match status" value="1"/>
</dbReference>
<evidence type="ECO:0000313" key="2">
    <source>
        <dbReference type="EMBL" id="QDZ19412.1"/>
    </source>
</evidence>
<dbReference type="AlphaFoldDB" id="A0A5B8MJ93"/>
<organism evidence="2 3">
    <name type="scientific">Chloropicon primus</name>
    <dbReference type="NCBI Taxonomy" id="1764295"/>
    <lineage>
        <taxon>Eukaryota</taxon>
        <taxon>Viridiplantae</taxon>
        <taxon>Chlorophyta</taxon>
        <taxon>Chloropicophyceae</taxon>
        <taxon>Chloropicales</taxon>
        <taxon>Chloropicaceae</taxon>
        <taxon>Chloropicon</taxon>
    </lineage>
</organism>
<gene>
    <name evidence="2" type="ORF">A3770_02p19300</name>
</gene>